<keyword evidence="2" id="KW-0472">Membrane</keyword>
<keyword evidence="2" id="KW-0812">Transmembrane</keyword>
<feature type="compositionally biased region" description="Basic and acidic residues" evidence="1">
    <location>
        <begin position="1"/>
        <end position="13"/>
    </location>
</feature>
<feature type="transmembrane region" description="Helical" evidence="2">
    <location>
        <begin position="269"/>
        <end position="290"/>
    </location>
</feature>
<feature type="transmembrane region" description="Helical" evidence="2">
    <location>
        <begin position="129"/>
        <end position="150"/>
    </location>
</feature>
<feature type="transmembrane region" description="Helical" evidence="2">
    <location>
        <begin position="61"/>
        <end position="90"/>
    </location>
</feature>
<dbReference type="PANTHER" id="PTHR36459:SF1">
    <property type="entry name" value="FATTY ACID DESATURASE DOMAIN-CONTAINING PROTEIN-RELATED"/>
    <property type="match status" value="1"/>
</dbReference>
<reference evidence="4" key="1">
    <citation type="submission" date="2021-01" db="EMBL/GenBank/DDBJ databases">
        <authorList>
            <person name="Corre E."/>
            <person name="Pelletier E."/>
            <person name="Niang G."/>
            <person name="Scheremetjew M."/>
            <person name="Finn R."/>
            <person name="Kale V."/>
            <person name="Holt S."/>
            <person name="Cochrane G."/>
            <person name="Meng A."/>
            <person name="Brown T."/>
            <person name="Cohen L."/>
        </authorList>
    </citation>
    <scope>NUCLEOTIDE SEQUENCE</scope>
    <source>
        <strain evidence="4">CCMP826</strain>
    </source>
</reference>
<dbReference type="PANTHER" id="PTHR36459">
    <property type="entry name" value="ORF"/>
    <property type="match status" value="1"/>
</dbReference>
<feature type="region of interest" description="Disordered" evidence="1">
    <location>
        <begin position="1"/>
        <end position="44"/>
    </location>
</feature>
<feature type="transmembrane region" description="Helical" evidence="2">
    <location>
        <begin position="323"/>
        <end position="346"/>
    </location>
</feature>
<gene>
    <name evidence="4" type="ORF">HTAM1171_LOCUS4652</name>
</gene>
<evidence type="ECO:0000256" key="1">
    <source>
        <dbReference type="SAM" id="MobiDB-lite"/>
    </source>
</evidence>
<dbReference type="AlphaFoldDB" id="A0A7S2HBV5"/>
<dbReference type="InterPro" id="IPR005804">
    <property type="entry name" value="FA_desaturase_dom"/>
</dbReference>
<accession>A0A7S2HBV5</accession>
<dbReference type="Pfam" id="PF00487">
    <property type="entry name" value="FA_desaturase"/>
    <property type="match status" value="1"/>
</dbReference>
<feature type="compositionally biased region" description="Low complexity" evidence="1">
    <location>
        <begin position="18"/>
        <end position="28"/>
    </location>
</feature>
<feature type="domain" description="Fatty acid desaturase" evidence="3">
    <location>
        <begin position="211"/>
        <end position="405"/>
    </location>
</feature>
<sequence>MPPCDRLTEEKPIPVDVSSASSTSSETSDGIPPNEPLKDSAPPKAIERPYPWNLVSDEIQFAAGALILMFIAVPTLALIFFATASGWFLFNSLYFKNPVGRIILDKVHKAIVAASKFIGHYVLLDPRDYVYIPWITWGLVASPCLFYWVYQRHSTYGFEASTFLLYHLMRLGPRYRFFAHHEVLIHREGHAMRTGIYRNVFNQKERVPIPKRWRRRFFDHINGLFVGIFNGSIPHHYATAHLKIHHRWHNDTGDVHTNMDVDRTEFKNYVLYLPRFLLYWIGISPMALFWHRGEYRLFKELGTGMFVYYSISSFIWYKSSTVFIFAYWFYPLLEVASFLGAIAYIWHAFVDEKDPGNQYVNSVTILRGQDNIWNEDYHVIHHHFPNVHWTEAPKHFEMEKQKYVKCRATIFADCEEGQICYWMFSALWDEMANHFVDLLYVFTNGEKNEDKLLSVVEAAAYELKLLEDKTTEGKFTPEQLEKRAEAHHTEIKELLLKRLKFHYRNMEERDLKSFDALMNANIRDFEDIPKKID</sequence>
<dbReference type="EMBL" id="HBGV01007624">
    <property type="protein sequence ID" value="CAD9486117.1"/>
    <property type="molecule type" value="Transcribed_RNA"/>
</dbReference>
<evidence type="ECO:0000259" key="3">
    <source>
        <dbReference type="Pfam" id="PF00487"/>
    </source>
</evidence>
<dbReference type="GO" id="GO:0006629">
    <property type="term" value="P:lipid metabolic process"/>
    <property type="evidence" value="ECO:0007669"/>
    <property type="project" value="InterPro"/>
</dbReference>
<name>A0A7S2HBV5_9STRA</name>
<organism evidence="4">
    <name type="scientific">Helicotheca tamesis</name>
    <dbReference type="NCBI Taxonomy" id="374047"/>
    <lineage>
        <taxon>Eukaryota</taxon>
        <taxon>Sar</taxon>
        <taxon>Stramenopiles</taxon>
        <taxon>Ochrophyta</taxon>
        <taxon>Bacillariophyta</taxon>
        <taxon>Mediophyceae</taxon>
        <taxon>Lithodesmiophycidae</taxon>
        <taxon>Lithodesmiales</taxon>
        <taxon>Lithodesmiaceae</taxon>
        <taxon>Helicotheca</taxon>
    </lineage>
</organism>
<proteinExistence type="predicted"/>
<evidence type="ECO:0000256" key="2">
    <source>
        <dbReference type="SAM" id="Phobius"/>
    </source>
</evidence>
<keyword evidence="2" id="KW-1133">Transmembrane helix</keyword>
<feature type="transmembrane region" description="Helical" evidence="2">
    <location>
        <begin position="297"/>
        <end position="317"/>
    </location>
</feature>
<protein>
    <recommendedName>
        <fullName evidence="3">Fatty acid desaturase domain-containing protein</fullName>
    </recommendedName>
</protein>
<evidence type="ECO:0000313" key="4">
    <source>
        <dbReference type="EMBL" id="CAD9486117.1"/>
    </source>
</evidence>